<reference evidence="1 2" key="1">
    <citation type="submission" date="2016-10" db="EMBL/GenBank/DDBJ databases">
        <authorList>
            <person name="de Groot N.N."/>
        </authorList>
    </citation>
    <scope>NUCLEOTIDE SEQUENCE [LARGE SCALE GENOMIC DNA]</scope>
    <source>
        <strain evidence="1 2">DSM 527</strain>
    </source>
</reference>
<gene>
    <name evidence="1" type="ORF">SAMN04488121_11235</name>
</gene>
<dbReference type="EMBL" id="FNBN01000012">
    <property type="protein sequence ID" value="SDH40980.1"/>
    <property type="molecule type" value="Genomic_DNA"/>
</dbReference>
<accession>A0A1G8C7Y2</accession>
<evidence type="ECO:0000313" key="2">
    <source>
        <dbReference type="Proteomes" id="UP000199045"/>
    </source>
</evidence>
<name>A0A1G8C7Y2_CHIFI</name>
<protein>
    <submittedName>
        <fullName evidence="1">Uncharacterized protein</fullName>
    </submittedName>
</protein>
<proteinExistence type="predicted"/>
<dbReference type="Proteomes" id="UP000199045">
    <property type="component" value="Unassembled WGS sequence"/>
</dbReference>
<dbReference type="RefSeq" id="WP_176842491.1">
    <property type="nucleotide sequence ID" value="NZ_FNBN01000012.1"/>
</dbReference>
<dbReference type="AlphaFoldDB" id="A0A1G8C7Y2"/>
<organism evidence="1 2">
    <name type="scientific">Chitinophaga filiformis</name>
    <name type="common">Myxococcus filiformis</name>
    <name type="synonym">Flexibacter filiformis</name>
    <dbReference type="NCBI Taxonomy" id="104663"/>
    <lineage>
        <taxon>Bacteria</taxon>
        <taxon>Pseudomonadati</taxon>
        <taxon>Bacteroidota</taxon>
        <taxon>Chitinophagia</taxon>
        <taxon>Chitinophagales</taxon>
        <taxon>Chitinophagaceae</taxon>
        <taxon>Chitinophaga</taxon>
    </lineage>
</organism>
<evidence type="ECO:0000313" key="1">
    <source>
        <dbReference type="EMBL" id="SDH40980.1"/>
    </source>
</evidence>
<sequence length="57" mass="6661">MSTKFSKLLDKREKPVIGKLTVPEEAVRNSPFIIKKIEQAKRMLKEHPFPIELLKTK</sequence>